<organism evidence="6 7">
    <name type="scientific">Turicimonas muris</name>
    <dbReference type="NCBI Taxonomy" id="1796652"/>
    <lineage>
        <taxon>Bacteria</taxon>
        <taxon>Pseudomonadati</taxon>
        <taxon>Pseudomonadota</taxon>
        <taxon>Betaproteobacteria</taxon>
        <taxon>Burkholderiales</taxon>
        <taxon>Sutterellaceae</taxon>
        <taxon>Turicimonas</taxon>
    </lineage>
</organism>
<dbReference type="FunFam" id="1.10.10.10:FF:000001">
    <property type="entry name" value="LysR family transcriptional regulator"/>
    <property type="match status" value="1"/>
</dbReference>
<keyword evidence="7" id="KW-1185">Reference proteome</keyword>
<dbReference type="Pfam" id="PF00126">
    <property type="entry name" value="HTH_1"/>
    <property type="match status" value="1"/>
</dbReference>
<feature type="domain" description="HTH lysR-type" evidence="5">
    <location>
        <begin position="1"/>
        <end position="59"/>
    </location>
</feature>
<evidence type="ECO:0000256" key="1">
    <source>
        <dbReference type="ARBA" id="ARBA00009437"/>
    </source>
</evidence>
<comment type="caution">
    <text evidence="6">The sequence shown here is derived from an EMBL/GenBank/DDBJ whole genome shotgun (WGS) entry which is preliminary data.</text>
</comment>
<dbReference type="PRINTS" id="PR00039">
    <property type="entry name" value="HTHLYSR"/>
</dbReference>
<dbReference type="PANTHER" id="PTHR30537:SF5">
    <property type="entry name" value="HTH-TYPE TRANSCRIPTIONAL ACTIVATOR TTDR-RELATED"/>
    <property type="match status" value="1"/>
</dbReference>
<dbReference type="GeneID" id="78362202"/>
<proteinExistence type="inferred from homology"/>
<protein>
    <submittedName>
        <fullName evidence="6">LysR family transcriptional regulator</fullName>
    </submittedName>
</protein>
<evidence type="ECO:0000259" key="5">
    <source>
        <dbReference type="PROSITE" id="PS50931"/>
    </source>
</evidence>
<name>A0A227KJ85_9BURK</name>
<dbReference type="InterPro" id="IPR036390">
    <property type="entry name" value="WH_DNA-bd_sf"/>
</dbReference>
<dbReference type="InterPro" id="IPR000847">
    <property type="entry name" value="LysR_HTH_N"/>
</dbReference>
<dbReference type="Gene3D" id="1.10.10.10">
    <property type="entry name" value="Winged helix-like DNA-binding domain superfamily/Winged helix DNA-binding domain"/>
    <property type="match status" value="1"/>
</dbReference>
<dbReference type="SUPFAM" id="SSF53850">
    <property type="entry name" value="Periplasmic binding protein-like II"/>
    <property type="match status" value="1"/>
</dbReference>
<dbReference type="InterPro" id="IPR036388">
    <property type="entry name" value="WH-like_DNA-bd_sf"/>
</dbReference>
<keyword evidence="2" id="KW-0805">Transcription regulation</keyword>
<keyword evidence="4" id="KW-0804">Transcription</keyword>
<reference evidence="7" key="1">
    <citation type="submission" date="2017-05" db="EMBL/GenBank/DDBJ databases">
        <title>Improved OligoMM genomes.</title>
        <authorList>
            <person name="Garzetti D."/>
        </authorList>
    </citation>
    <scope>NUCLEOTIDE SEQUENCE [LARGE SCALE GENOMIC DNA]</scope>
    <source>
        <strain evidence="7">YL45</strain>
    </source>
</reference>
<dbReference type="GO" id="GO:0043565">
    <property type="term" value="F:sequence-specific DNA binding"/>
    <property type="evidence" value="ECO:0007669"/>
    <property type="project" value="TreeGrafter"/>
</dbReference>
<dbReference type="GO" id="GO:0003700">
    <property type="term" value="F:DNA-binding transcription factor activity"/>
    <property type="evidence" value="ECO:0007669"/>
    <property type="project" value="InterPro"/>
</dbReference>
<dbReference type="AlphaFoldDB" id="A0A227KJ85"/>
<evidence type="ECO:0000256" key="4">
    <source>
        <dbReference type="ARBA" id="ARBA00023163"/>
    </source>
</evidence>
<dbReference type="Pfam" id="PF03466">
    <property type="entry name" value="LysR_substrate"/>
    <property type="match status" value="1"/>
</dbReference>
<evidence type="ECO:0000256" key="3">
    <source>
        <dbReference type="ARBA" id="ARBA00023125"/>
    </source>
</evidence>
<dbReference type="Gene3D" id="3.40.190.290">
    <property type="match status" value="1"/>
</dbReference>
<dbReference type="SUPFAM" id="SSF46785">
    <property type="entry name" value="Winged helix' DNA-binding domain"/>
    <property type="match status" value="1"/>
</dbReference>
<keyword evidence="3" id="KW-0238">DNA-binding</keyword>
<accession>A0A227KJ85</accession>
<dbReference type="EMBL" id="NHMP01000005">
    <property type="protein sequence ID" value="OXE47246.1"/>
    <property type="molecule type" value="Genomic_DNA"/>
</dbReference>
<dbReference type="GO" id="GO:0006351">
    <property type="term" value="P:DNA-templated transcription"/>
    <property type="evidence" value="ECO:0007669"/>
    <property type="project" value="TreeGrafter"/>
</dbReference>
<dbReference type="RefSeq" id="WP_066594297.1">
    <property type="nucleotide sequence ID" value="NZ_CAJTBZ010000008.1"/>
</dbReference>
<evidence type="ECO:0000313" key="6">
    <source>
        <dbReference type="EMBL" id="OXE47246.1"/>
    </source>
</evidence>
<dbReference type="Proteomes" id="UP000214610">
    <property type="component" value="Unassembled WGS sequence"/>
</dbReference>
<evidence type="ECO:0000313" key="7">
    <source>
        <dbReference type="Proteomes" id="UP000214610"/>
    </source>
</evidence>
<gene>
    <name evidence="6" type="ORF">ADH67_08785</name>
</gene>
<evidence type="ECO:0000256" key="2">
    <source>
        <dbReference type="ARBA" id="ARBA00023015"/>
    </source>
</evidence>
<dbReference type="InterPro" id="IPR058163">
    <property type="entry name" value="LysR-type_TF_proteobact-type"/>
</dbReference>
<dbReference type="PANTHER" id="PTHR30537">
    <property type="entry name" value="HTH-TYPE TRANSCRIPTIONAL REGULATOR"/>
    <property type="match status" value="1"/>
</dbReference>
<comment type="similarity">
    <text evidence="1">Belongs to the LysR transcriptional regulatory family.</text>
</comment>
<dbReference type="InterPro" id="IPR005119">
    <property type="entry name" value="LysR_subst-bd"/>
</dbReference>
<dbReference type="PROSITE" id="PS50931">
    <property type="entry name" value="HTH_LYSR"/>
    <property type="match status" value="1"/>
</dbReference>
<sequence length="296" mass="33187">MDRISDLEFFQALCRFDSFKSAAQFLGITPPAVSQRLAALEQRLGVSLIRRSTRSLRITEEGKYYLEKGSALLDDLSKIEQRISSLGDSLQGTIRINGPFGYGRKVLAAQLVEFKKLYPHIKLDLILSDTHLDIIKGGFDVAIRVGTLKDSRLIARLIKRNKQHLCCSPDYLQKHPITCFLDLSDVDGIIILEDDLTSGTWRLSNGSRQELVKPKTSMQTNNGEVALNWALNGLGVVLRSDWDIEPYLKTGQLVKVLPQWSVTADVYAVFASDQSAAYRTQLVINFLKSQEENSNP</sequence>